<reference evidence="2 3" key="1">
    <citation type="submission" date="2020-07" db="EMBL/GenBank/DDBJ databases">
        <authorList>
            <person name="Feng H."/>
        </authorList>
    </citation>
    <scope>NUCLEOTIDE SEQUENCE [LARGE SCALE GENOMIC DNA]</scope>
    <source>
        <strain evidence="3">s-10</strain>
    </source>
</reference>
<dbReference type="CDD" id="cd21809">
    <property type="entry name" value="ABC-2_lan_permease-like"/>
    <property type="match status" value="1"/>
</dbReference>
<feature type="transmembrane region" description="Helical" evidence="1">
    <location>
        <begin position="206"/>
        <end position="226"/>
    </location>
</feature>
<feature type="transmembrane region" description="Helical" evidence="1">
    <location>
        <begin position="128"/>
        <end position="153"/>
    </location>
</feature>
<name>A0A7W1WPW4_9BACL</name>
<feature type="transmembrane region" description="Helical" evidence="1">
    <location>
        <begin position="160"/>
        <end position="186"/>
    </location>
</feature>
<dbReference type="Pfam" id="PF12730">
    <property type="entry name" value="ABC2_membrane_4"/>
    <property type="match status" value="1"/>
</dbReference>
<gene>
    <name evidence="2" type="ORF">H1191_05940</name>
</gene>
<comment type="caution">
    <text evidence="2">The sequence shown here is derived from an EMBL/GenBank/DDBJ whole genome shotgun (WGS) entry which is preliminary data.</text>
</comment>
<keyword evidence="1" id="KW-0472">Membrane</keyword>
<dbReference type="PANTHER" id="PTHR37305">
    <property type="entry name" value="INTEGRAL MEMBRANE PROTEIN-RELATED"/>
    <property type="match status" value="1"/>
</dbReference>
<dbReference type="PANTHER" id="PTHR37305:SF1">
    <property type="entry name" value="MEMBRANE PROTEIN"/>
    <property type="match status" value="1"/>
</dbReference>
<feature type="transmembrane region" description="Helical" evidence="1">
    <location>
        <begin position="45"/>
        <end position="65"/>
    </location>
</feature>
<proteinExistence type="predicted"/>
<keyword evidence="1" id="KW-0812">Transmembrane</keyword>
<organism evidence="2 3">
    <name type="scientific">Paenactinomyces guangxiensis</name>
    <dbReference type="NCBI Taxonomy" id="1490290"/>
    <lineage>
        <taxon>Bacteria</taxon>
        <taxon>Bacillati</taxon>
        <taxon>Bacillota</taxon>
        <taxon>Bacilli</taxon>
        <taxon>Bacillales</taxon>
        <taxon>Thermoactinomycetaceae</taxon>
        <taxon>Paenactinomyces</taxon>
    </lineage>
</organism>
<feature type="transmembrane region" description="Helical" evidence="1">
    <location>
        <begin position="7"/>
        <end position="25"/>
    </location>
</feature>
<evidence type="ECO:0000256" key="1">
    <source>
        <dbReference type="SAM" id="Phobius"/>
    </source>
</evidence>
<dbReference type="EMBL" id="JACEIQ010000004">
    <property type="protein sequence ID" value="MBA4493845.1"/>
    <property type="molecule type" value="Genomic_DNA"/>
</dbReference>
<accession>A0A7W1WPW4</accession>
<protein>
    <submittedName>
        <fullName evidence="2">ABC transporter permease</fullName>
    </submittedName>
</protein>
<dbReference type="AlphaFoldDB" id="A0A7W1WPW4"/>
<sequence length="232" mass="26007">MKARWGLIFGIIWIGPALALLSGWGRPKLFMEIKSEWIAAYLFSINQYASLFLPIVVGVFAAILCRYEHVGGGWKQLLALPVSRPQVFVSKYLIVIGLAGLMQLILFGGFILAGIIQGYKGEIPWEPLGLSIFSGWVALLPLAALQLCVSFLWKNFAAPLALNVVLSIPSILVANSETFGPWYPWAQPYLAMLSMDQSWFSVSPETFYIVILGSFLFFFWGGWISFTQRDWQ</sequence>
<feature type="transmembrane region" description="Helical" evidence="1">
    <location>
        <begin position="92"/>
        <end position="116"/>
    </location>
</feature>
<keyword evidence="1" id="KW-1133">Transmembrane helix</keyword>
<keyword evidence="3" id="KW-1185">Reference proteome</keyword>
<evidence type="ECO:0000313" key="2">
    <source>
        <dbReference type="EMBL" id="MBA4493845.1"/>
    </source>
</evidence>
<dbReference type="Proteomes" id="UP000535491">
    <property type="component" value="Unassembled WGS sequence"/>
</dbReference>
<evidence type="ECO:0000313" key="3">
    <source>
        <dbReference type="Proteomes" id="UP000535491"/>
    </source>
</evidence>